<feature type="transmembrane region" description="Helical" evidence="5">
    <location>
        <begin position="135"/>
        <end position="157"/>
    </location>
</feature>
<keyword evidence="2 5" id="KW-0812">Transmembrane</keyword>
<dbReference type="PANTHER" id="PTHR43332">
    <property type="entry name" value="INNER MEMBRANE TRANSPORT PERMEASE YADH-RELATED"/>
    <property type="match status" value="1"/>
</dbReference>
<keyword evidence="3 5" id="KW-1133">Transmembrane helix</keyword>
<evidence type="ECO:0000256" key="3">
    <source>
        <dbReference type="ARBA" id="ARBA00022989"/>
    </source>
</evidence>
<dbReference type="GO" id="GO:0043190">
    <property type="term" value="C:ATP-binding cassette (ABC) transporter complex"/>
    <property type="evidence" value="ECO:0007669"/>
    <property type="project" value="InterPro"/>
</dbReference>
<evidence type="ECO:0000313" key="7">
    <source>
        <dbReference type="EMBL" id="HGF34121.1"/>
    </source>
</evidence>
<keyword evidence="5" id="KW-1003">Cell membrane</keyword>
<dbReference type="PRINTS" id="PR00164">
    <property type="entry name" value="ABC2TRNSPORT"/>
</dbReference>
<sequence length="244" mass="26787">MPGWLAVYLRELFILRRRLSRLLLAWAVSPLLYLIAFGYAMGQSLSVQGHTYLEFLLPGLIAMASMTQAFAIGSEINIARFYWHIFEEIQSAPVSSASFVLGETLAGLTRALLAASVIILLGALFGLVLSYNPYFWAVLLLNSFVFAALAVALAMVVESHADQALLNSLIITPMAFLGGTFFPVDRLPWWAQKVLYLLPLTHAAQAMRAAALRLELSGLSYLLLATLGAVSFIFAVCTVRRARD</sequence>
<feature type="transmembrane region" description="Helical" evidence="5">
    <location>
        <begin position="164"/>
        <end position="184"/>
    </location>
</feature>
<gene>
    <name evidence="7" type="ORF">ENW96_06985</name>
</gene>
<dbReference type="InterPro" id="IPR013525">
    <property type="entry name" value="ABC2_TM"/>
</dbReference>
<accession>A0A7C3UZK1</accession>
<name>A0A7C3UZK1_9BACT</name>
<dbReference type="InterPro" id="IPR047817">
    <property type="entry name" value="ABC2_TM_bact-type"/>
</dbReference>
<feature type="transmembrane region" description="Helical" evidence="5">
    <location>
        <begin position="111"/>
        <end position="129"/>
    </location>
</feature>
<dbReference type="AlphaFoldDB" id="A0A7C3UZK1"/>
<dbReference type="PANTHER" id="PTHR43332:SF2">
    <property type="entry name" value="INNER MEMBRANE TRANSPORT PERMEASE YADH"/>
    <property type="match status" value="1"/>
</dbReference>
<feature type="transmembrane region" description="Helical" evidence="5">
    <location>
        <begin position="52"/>
        <end position="72"/>
    </location>
</feature>
<evidence type="ECO:0000256" key="2">
    <source>
        <dbReference type="ARBA" id="ARBA00022692"/>
    </source>
</evidence>
<comment type="subcellular location">
    <subcellularLocation>
        <location evidence="5">Cell membrane</location>
        <topology evidence="5">Multi-pass membrane protein</topology>
    </subcellularLocation>
    <subcellularLocation>
        <location evidence="1">Membrane</location>
        <topology evidence="1">Multi-pass membrane protein</topology>
    </subcellularLocation>
</comment>
<dbReference type="GO" id="GO:0140359">
    <property type="term" value="F:ABC-type transporter activity"/>
    <property type="evidence" value="ECO:0007669"/>
    <property type="project" value="InterPro"/>
</dbReference>
<dbReference type="PROSITE" id="PS51012">
    <property type="entry name" value="ABC_TM2"/>
    <property type="match status" value="1"/>
</dbReference>
<evidence type="ECO:0000259" key="6">
    <source>
        <dbReference type="PROSITE" id="PS51012"/>
    </source>
</evidence>
<evidence type="ECO:0000256" key="1">
    <source>
        <dbReference type="ARBA" id="ARBA00004141"/>
    </source>
</evidence>
<dbReference type="InterPro" id="IPR052522">
    <property type="entry name" value="ABC-2_transport_permease"/>
</dbReference>
<dbReference type="PIRSF" id="PIRSF006648">
    <property type="entry name" value="DrrB"/>
    <property type="match status" value="1"/>
</dbReference>
<feature type="transmembrane region" description="Helical" evidence="5">
    <location>
        <begin position="21"/>
        <end position="40"/>
    </location>
</feature>
<dbReference type="EMBL" id="DTMF01000176">
    <property type="protein sequence ID" value="HGF34121.1"/>
    <property type="molecule type" value="Genomic_DNA"/>
</dbReference>
<evidence type="ECO:0000256" key="5">
    <source>
        <dbReference type="RuleBase" id="RU361157"/>
    </source>
</evidence>
<comment type="similarity">
    <text evidence="5">Belongs to the ABC-2 integral membrane protein family.</text>
</comment>
<keyword evidence="5" id="KW-0813">Transport</keyword>
<feature type="transmembrane region" description="Helical" evidence="5">
    <location>
        <begin position="219"/>
        <end position="239"/>
    </location>
</feature>
<keyword evidence="4 5" id="KW-0472">Membrane</keyword>
<feature type="domain" description="ABC transmembrane type-2" evidence="6">
    <location>
        <begin position="21"/>
        <end position="242"/>
    </location>
</feature>
<dbReference type="Pfam" id="PF01061">
    <property type="entry name" value="ABC2_membrane"/>
    <property type="match status" value="1"/>
</dbReference>
<comment type="caution">
    <text evidence="7">The sequence shown here is derived from an EMBL/GenBank/DDBJ whole genome shotgun (WGS) entry which is preliminary data.</text>
</comment>
<dbReference type="InterPro" id="IPR000412">
    <property type="entry name" value="ABC_2_transport"/>
</dbReference>
<reference evidence="7" key="1">
    <citation type="journal article" date="2020" name="mSystems">
        <title>Genome- and Community-Level Interaction Insights into Carbon Utilization and Element Cycling Functions of Hydrothermarchaeota in Hydrothermal Sediment.</title>
        <authorList>
            <person name="Zhou Z."/>
            <person name="Liu Y."/>
            <person name="Xu W."/>
            <person name="Pan J."/>
            <person name="Luo Z.H."/>
            <person name="Li M."/>
        </authorList>
    </citation>
    <scope>NUCLEOTIDE SEQUENCE [LARGE SCALE GENOMIC DNA]</scope>
    <source>
        <strain evidence="7">SpSt-897</strain>
    </source>
</reference>
<evidence type="ECO:0000256" key="4">
    <source>
        <dbReference type="ARBA" id="ARBA00023136"/>
    </source>
</evidence>
<organism evidence="7">
    <name type="scientific">Desulfobacca acetoxidans</name>
    <dbReference type="NCBI Taxonomy" id="60893"/>
    <lineage>
        <taxon>Bacteria</taxon>
        <taxon>Pseudomonadati</taxon>
        <taxon>Thermodesulfobacteriota</taxon>
        <taxon>Desulfobaccia</taxon>
        <taxon>Desulfobaccales</taxon>
        <taxon>Desulfobaccaceae</taxon>
        <taxon>Desulfobacca</taxon>
    </lineage>
</organism>
<protein>
    <recommendedName>
        <fullName evidence="5">Transport permease protein</fullName>
    </recommendedName>
</protein>
<proteinExistence type="inferred from homology"/>